<evidence type="ECO:0000256" key="1">
    <source>
        <dbReference type="SAM" id="MobiDB-lite"/>
    </source>
</evidence>
<comment type="caution">
    <text evidence="2">The sequence shown here is derived from an EMBL/GenBank/DDBJ whole genome shotgun (WGS) entry which is preliminary data.</text>
</comment>
<protein>
    <submittedName>
        <fullName evidence="2">Uncharacterized protein</fullName>
    </submittedName>
</protein>
<keyword evidence="3" id="KW-1185">Reference proteome</keyword>
<dbReference type="AlphaFoldDB" id="A0AAV5VIQ6"/>
<name>A0AAV5VIQ6_9BILA</name>
<sequence>LHEETIGQNECILHVQSSFDTCRILSSTRNATLLIPATCSEKSKRSRTMYPTLFSILIRTVTVKVSSMRKPSSSLLNTSQSSLHPKADASISNTSVSSRSTWLPATVLRITN</sequence>
<evidence type="ECO:0000313" key="3">
    <source>
        <dbReference type="Proteomes" id="UP001432322"/>
    </source>
</evidence>
<evidence type="ECO:0000313" key="2">
    <source>
        <dbReference type="EMBL" id="GMT17805.1"/>
    </source>
</evidence>
<reference evidence="2" key="1">
    <citation type="submission" date="2023-10" db="EMBL/GenBank/DDBJ databases">
        <title>Genome assembly of Pristionchus species.</title>
        <authorList>
            <person name="Yoshida K."/>
            <person name="Sommer R.J."/>
        </authorList>
    </citation>
    <scope>NUCLEOTIDE SEQUENCE</scope>
    <source>
        <strain evidence="2">RS5133</strain>
    </source>
</reference>
<accession>A0AAV5VIQ6</accession>
<dbReference type="Proteomes" id="UP001432322">
    <property type="component" value="Unassembled WGS sequence"/>
</dbReference>
<feature type="non-terminal residue" evidence="2">
    <location>
        <position position="1"/>
    </location>
</feature>
<feature type="non-terminal residue" evidence="2">
    <location>
        <position position="112"/>
    </location>
</feature>
<gene>
    <name evidence="2" type="ORF">PFISCL1PPCAC_9102</name>
</gene>
<proteinExistence type="predicted"/>
<feature type="region of interest" description="Disordered" evidence="1">
    <location>
        <begin position="69"/>
        <end position="95"/>
    </location>
</feature>
<feature type="compositionally biased region" description="Low complexity" evidence="1">
    <location>
        <begin position="72"/>
        <end position="83"/>
    </location>
</feature>
<organism evidence="2 3">
    <name type="scientific">Pristionchus fissidentatus</name>
    <dbReference type="NCBI Taxonomy" id="1538716"/>
    <lineage>
        <taxon>Eukaryota</taxon>
        <taxon>Metazoa</taxon>
        <taxon>Ecdysozoa</taxon>
        <taxon>Nematoda</taxon>
        <taxon>Chromadorea</taxon>
        <taxon>Rhabditida</taxon>
        <taxon>Rhabditina</taxon>
        <taxon>Diplogasteromorpha</taxon>
        <taxon>Diplogasteroidea</taxon>
        <taxon>Neodiplogasteridae</taxon>
        <taxon>Pristionchus</taxon>
    </lineage>
</organism>
<dbReference type="EMBL" id="BTSY01000003">
    <property type="protein sequence ID" value="GMT17805.1"/>
    <property type="molecule type" value="Genomic_DNA"/>
</dbReference>